<evidence type="ECO:0000256" key="3">
    <source>
        <dbReference type="ARBA" id="ARBA00022777"/>
    </source>
</evidence>
<evidence type="ECO:0000256" key="1">
    <source>
        <dbReference type="ARBA" id="ARBA00022679"/>
    </source>
</evidence>
<keyword evidence="7" id="KW-1185">Reference proteome</keyword>
<evidence type="ECO:0000259" key="5">
    <source>
        <dbReference type="Pfam" id="PF08543"/>
    </source>
</evidence>
<dbReference type="Proteomes" id="UP000290932">
    <property type="component" value="Unassembled WGS sequence"/>
</dbReference>
<keyword evidence="3 6" id="KW-0418">Kinase</keyword>
<dbReference type="SUPFAM" id="SSF53613">
    <property type="entry name" value="Ribokinase-like"/>
    <property type="match status" value="1"/>
</dbReference>
<dbReference type="InterPro" id="IPR029056">
    <property type="entry name" value="Ribokinase-like"/>
</dbReference>
<dbReference type="NCBIfam" id="TIGR00097">
    <property type="entry name" value="HMP-P_kinase"/>
    <property type="match status" value="1"/>
</dbReference>
<keyword evidence="4" id="KW-0067">ATP-binding</keyword>
<evidence type="ECO:0000256" key="2">
    <source>
        <dbReference type="ARBA" id="ARBA00022741"/>
    </source>
</evidence>
<gene>
    <name evidence="6" type="ORF">ABH15_11640</name>
</gene>
<dbReference type="Pfam" id="PF08543">
    <property type="entry name" value="Phos_pyr_kin"/>
    <property type="match status" value="1"/>
</dbReference>
<dbReference type="GO" id="GO:0008902">
    <property type="term" value="F:hydroxymethylpyrimidine kinase activity"/>
    <property type="evidence" value="ECO:0007669"/>
    <property type="project" value="TreeGrafter"/>
</dbReference>
<dbReference type="FunFam" id="3.40.1190.20:FF:000003">
    <property type="entry name" value="Phosphomethylpyrimidine kinase ThiD"/>
    <property type="match status" value="1"/>
</dbReference>
<comment type="caution">
    <text evidence="6">The sequence shown here is derived from an EMBL/GenBank/DDBJ whole genome shotgun (WGS) entry which is preliminary data.</text>
</comment>
<dbReference type="InterPro" id="IPR013749">
    <property type="entry name" value="PM/HMP-P_kinase-1"/>
</dbReference>
<dbReference type="GO" id="GO:0005829">
    <property type="term" value="C:cytosol"/>
    <property type="evidence" value="ECO:0007669"/>
    <property type="project" value="TreeGrafter"/>
</dbReference>
<feature type="domain" description="Pyridoxamine kinase/Phosphomethylpyrimidine kinase" evidence="5">
    <location>
        <begin position="11"/>
        <end position="241"/>
    </location>
</feature>
<keyword evidence="1" id="KW-0808">Transferase</keyword>
<dbReference type="GO" id="GO:0008972">
    <property type="term" value="F:phosphomethylpyrimidine kinase activity"/>
    <property type="evidence" value="ECO:0007669"/>
    <property type="project" value="InterPro"/>
</dbReference>
<dbReference type="OrthoDB" id="43786at2157"/>
<dbReference type="CDD" id="cd01169">
    <property type="entry name" value="HMPP_kinase"/>
    <property type="match status" value="1"/>
</dbReference>
<dbReference type="PANTHER" id="PTHR20858">
    <property type="entry name" value="PHOSPHOMETHYLPYRIMIDINE KINASE"/>
    <property type="match status" value="1"/>
</dbReference>
<protein>
    <submittedName>
        <fullName evidence="6">Phosphomethylpyrimidine kinase</fullName>
    </submittedName>
</protein>
<accession>A0A498GY29</accession>
<reference evidence="6 7" key="1">
    <citation type="journal article" date="2015" name="Int. J. Syst. Evol. Microbiol.">
        <title>Methanoculleus taiwanensis sp. nov., a methanogen isolated from deep marine sediment at the deformation front area near Taiwan.</title>
        <authorList>
            <person name="Weng C.Y."/>
            <person name="Chen S.C."/>
            <person name="Lai M.C."/>
            <person name="Wu S.Y."/>
            <person name="Lin S."/>
            <person name="Yang T.F."/>
            <person name="Chen P.C."/>
        </authorList>
    </citation>
    <scope>NUCLEOTIDE SEQUENCE [LARGE SCALE GENOMIC DNA]</scope>
    <source>
        <strain evidence="6 7">CYW4</strain>
    </source>
</reference>
<organism evidence="6 7">
    <name type="scientific">Methanoculleus taiwanensis</name>
    <dbReference type="NCBI Taxonomy" id="1550565"/>
    <lineage>
        <taxon>Archaea</taxon>
        <taxon>Methanobacteriati</taxon>
        <taxon>Methanobacteriota</taxon>
        <taxon>Stenosarchaea group</taxon>
        <taxon>Methanomicrobia</taxon>
        <taxon>Methanomicrobiales</taxon>
        <taxon>Methanomicrobiaceae</taxon>
        <taxon>Methanoculleus</taxon>
    </lineage>
</organism>
<dbReference type="GO" id="GO:0009228">
    <property type="term" value="P:thiamine biosynthetic process"/>
    <property type="evidence" value="ECO:0007669"/>
    <property type="project" value="InterPro"/>
</dbReference>
<dbReference type="AlphaFoldDB" id="A0A498GY29"/>
<evidence type="ECO:0000256" key="4">
    <source>
        <dbReference type="ARBA" id="ARBA00022840"/>
    </source>
</evidence>
<keyword evidence="2" id="KW-0547">Nucleotide-binding</keyword>
<evidence type="ECO:0000313" key="7">
    <source>
        <dbReference type="Proteomes" id="UP000290932"/>
    </source>
</evidence>
<dbReference type="Gene3D" id="3.40.1190.20">
    <property type="match status" value="1"/>
</dbReference>
<proteinExistence type="predicted"/>
<dbReference type="PANTHER" id="PTHR20858:SF17">
    <property type="entry name" value="HYDROXYMETHYLPYRIMIDINE_PHOSPHOMETHYLPYRIMIDINE KINASE THI20-RELATED"/>
    <property type="match status" value="1"/>
</dbReference>
<name>A0A498GY29_9EURY</name>
<evidence type="ECO:0000313" key="6">
    <source>
        <dbReference type="EMBL" id="RXE55393.1"/>
    </source>
</evidence>
<dbReference type="EMBL" id="LHQS01000003">
    <property type="protein sequence ID" value="RXE55393.1"/>
    <property type="molecule type" value="Genomic_DNA"/>
</dbReference>
<sequence length="264" mass="26850">MIAACSIAGSDSGGGAGIQADLKTFTAIGVWGLTVVTAVTAQNTREVRGSWMLPAEAVAAQIAAVCDDFSIGAFKTGMLGTREIVRTVAERLPEGIPLVVDPVMISTSGHRLLDEAAVLDLARFLIPRADVVTPNIPEAEALTGMAILSLDDMAEAGRRIIDLGAAAVVVKGGHGAGDGVTDMLVDAAGTVRLSGRRYPYAVHGSGCCFAAALAAYLARGMPLREAFASARSFVDGAIAAAAGESGSLRIVNPGGTSFAGEHGR</sequence>
<dbReference type="InterPro" id="IPR004399">
    <property type="entry name" value="HMP/HMP-P_kinase_dom"/>
</dbReference>
<dbReference type="GO" id="GO:0005524">
    <property type="term" value="F:ATP binding"/>
    <property type="evidence" value="ECO:0007669"/>
    <property type="project" value="UniProtKB-KW"/>
</dbReference>